<dbReference type="InterPro" id="IPR016162">
    <property type="entry name" value="Ald_DH_N"/>
</dbReference>
<accession>A3KA23</accession>
<dbReference type="PANTHER" id="PTHR43866:SF4">
    <property type="entry name" value="MALONATE-SEMIALDEHYDE DEHYDROGENASE"/>
    <property type="match status" value="1"/>
</dbReference>
<dbReference type="RefSeq" id="WP_005863390.1">
    <property type="nucleotide sequence ID" value="NZ_AAYA01000020.1"/>
</dbReference>
<dbReference type="InterPro" id="IPR016161">
    <property type="entry name" value="Ald_DH/histidinol_DH"/>
</dbReference>
<sequence>MTELTNWINGQHVKSTSGRTSDVYNPATGEVQAKTPLSTVEELNDAVAKAVEAQKKWGATNPQRRARVMMKFGQLINAHMDELAELVSREHGKTLPDARGDVQRGLEVVEVCMGAPNMLKGEFTDDGGPGIDLYSMRQPLGVVAGITPFNFPAMIPLWKMAPALACGNAMILKPSERVPSTALRLAELIKEAGLPDGVLQVVNGDKQVVDAILDNEDIAAVGFVGSTPIAQYIYGRAASNGKRAQCFGGAKNHMIIMPDADIEKAADALVGAGYGAAGERCMAISVAVPVGQETADKLIDALVPRVEKLRVGPYTSDQEMDYGPVITAQAKQRIEGLIDSGVEQGAKLVIDGRGMELQGYENGFFCGPSLFDNVTPDMDIYKEEIFGPVLSTVRTDTYEDALNLVIDNPYGNGTAIYTADGDTARDFAHRVNVGMVGINFPIPVPLSYHTFGGWKKSAFGDLNQYGPDAFRFYTKTKTVTARWFSGIKEGGEFNFKAMD</sequence>
<evidence type="ECO:0000256" key="2">
    <source>
        <dbReference type="ARBA" id="ARBA00023002"/>
    </source>
</evidence>
<dbReference type="NCBIfam" id="TIGR01722">
    <property type="entry name" value="MMSDH"/>
    <property type="match status" value="1"/>
</dbReference>
<keyword evidence="7" id="KW-1185">Reference proteome</keyword>
<keyword evidence="3" id="KW-0520">NAD</keyword>
<dbReference type="CDD" id="cd07085">
    <property type="entry name" value="ALDH_F6_MMSDH"/>
    <property type="match status" value="1"/>
</dbReference>
<evidence type="ECO:0000256" key="3">
    <source>
        <dbReference type="ARBA" id="ARBA00023027"/>
    </source>
</evidence>
<dbReference type="Gene3D" id="3.40.605.10">
    <property type="entry name" value="Aldehyde Dehydrogenase, Chain A, domain 1"/>
    <property type="match status" value="1"/>
</dbReference>
<dbReference type="SUPFAM" id="SSF53720">
    <property type="entry name" value="ALDH-like"/>
    <property type="match status" value="1"/>
</dbReference>
<dbReference type="InterPro" id="IPR016163">
    <property type="entry name" value="Ald_DH_C"/>
</dbReference>
<dbReference type="GO" id="GO:0004491">
    <property type="term" value="F:methylmalonate-semialdehyde dehydrogenase (acylating, NAD) activity"/>
    <property type="evidence" value="ECO:0007669"/>
    <property type="project" value="UniProtKB-EC"/>
</dbReference>
<dbReference type="GO" id="GO:0006574">
    <property type="term" value="P:L-valine catabolic process"/>
    <property type="evidence" value="ECO:0007669"/>
    <property type="project" value="TreeGrafter"/>
</dbReference>
<dbReference type="EMBL" id="AAYA01000020">
    <property type="protein sequence ID" value="EBA05966.1"/>
    <property type="molecule type" value="Genomic_DNA"/>
</dbReference>
<dbReference type="PANTHER" id="PTHR43866">
    <property type="entry name" value="MALONATE-SEMIALDEHYDE DEHYDROGENASE"/>
    <property type="match status" value="1"/>
</dbReference>
<keyword evidence="2" id="KW-0560">Oxidoreductase</keyword>
<dbReference type="EC" id="1.2.1.27" evidence="1"/>
<evidence type="ECO:0000259" key="5">
    <source>
        <dbReference type="Pfam" id="PF00171"/>
    </source>
</evidence>
<dbReference type="FunFam" id="3.40.309.10:FF:000002">
    <property type="entry name" value="Methylmalonate-semialdehyde dehydrogenase (Acylating)"/>
    <property type="match status" value="1"/>
</dbReference>
<feature type="region of interest" description="Disordered" evidence="4">
    <location>
        <begin position="1"/>
        <end position="24"/>
    </location>
</feature>
<gene>
    <name evidence="6" type="ORF">SSE37_25198</name>
</gene>
<proteinExistence type="predicted"/>
<feature type="domain" description="Aldehyde dehydrogenase" evidence="5">
    <location>
        <begin position="13"/>
        <end position="479"/>
    </location>
</feature>
<evidence type="ECO:0000256" key="1">
    <source>
        <dbReference type="ARBA" id="ARBA00013048"/>
    </source>
</evidence>
<dbReference type="Proteomes" id="UP000005713">
    <property type="component" value="Unassembled WGS sequence"/>
</dbReference>
<name>A3KA23_SAGS3</name>
<evidence type="ECO:0000256" key="4">
    <source>
        <dbReference type="SAM" id="MobiDB-lite"/>
    </source>
</evidence>
<dbReference type="Pfam" id="PF00171">
    <property type="entry name" value="Aldedh"/>
    <property type="match status" value="1"/>
</dbReference>
<dbReference type="OrthoDB" id="9812625at2"/>
<feature type="compositionally biased region" description="Polar residues" evidence="4">
    <location>
        <begin position="1"/>
        <end position="23"/>
    </location>
</feature>
<protein>
    <recommendedName>
        <fullName evidence="1">methylmalonate-semialdehyde dehydrogenase (CoA acylating)</fullName>
        <ecNumber evidence="1">1.2.1.27</ecNumber>
    </recommendedName>
</protein>
<dbReference type="InterPro" id="IPR010061">
    <property type="entry name" value="MeMal-semiAld_DH"/>
</dbReference>
<dbReference type="InterPro" id="IPR015590">
    <property type="entry name" value="Aldehyde_DH_dom"/>
</dbReference>
<reference evidence="6 7" key="1">
    <citation type="submission" date="2006-06" db="EMBL/GenBank/DDBJ databases">
        <authorList>
            <person name="Moran M.A."/>
            <person name="Ferriera S."/>
            <person name="Johnson J."/>
            <person name="Kravitz S."/>
            <person name="Beeson K."/>
            <person name="Sutton G."/>
            <person name="Rogers Y.-H."/>
            <person name="Friedman R."/>
            <person name="Frazier M."/>
            <person name="Venter J.C."/>
        </authorList>
    </citation>
    <scope>NUCLEOTIDE SEQUENCE [LARGE SCALE GENOMIC DNA]</scope>
    <source>
        <strain evidence="6 7">E-37</strain>
    </source>
</reference>
<dbReference type="PROSITE" id="PS00070">
    <property type="entry name" value="ALDEHYDE_DEHYDR_CYS"/>
    <property type="match status" value="1"/>
</dbReference>
<evidence type="ECO:0000313" key="6">
    <source>
        <dbReference type="EMBL" id="EBA05966.1"/>
    </source>
</evidence>
<dbReference type="AlphaFoldDB" id="A3KA23"/>
<dbReference type="FunFam" id="3.40.605.10:FF:000003">
    <property type="entry name" value="Methylmalonate-semialdehyde dehydrogenase [acylating]"/>
    <property type="match status" value="1"/>
</dbReference>
<organism evidence="6 7">
    <name type="scientific">Sagittula stellata (strain ATCC 700073 / DSM 11524 / E-37)</name>
    <dbReference type="NCBI Taxonomy" id="388399"/>
    <lineage>
        <taxon>Bacteria</taxon>
        <taxon>Pseudomonadati</taxon>
        <taxon>Pseudomonadota</taxon>
        <taxon>Alphaproteobacteria</taxon>
        <taxon>Rhodobacterales</taxon>
        <taxon>Roseobacteraceae</taxon>
        <taxon>Sagittula</taxon>
    </lineage>
</organism>
<dbReference type="eggNOG" id="COG1012">
    <property type="taxonomic scope" value="Bacteria"/>
</dbReference>
<comment type="caution">
    <text evidence="6">The sequence shown here is derived from an EMBL/GenBank/DDBJ whole genome shotgun (WGS) entry which is preliminary data.</text>
</comment>
<dbReference type="Gene3D" id="3.40.309.10">
    <property type="entry name" value="Aldehyde Dehydrogenase, Chain A, domain 2"/>
    <property type="match status" value="1"/>
</dbReference>
<dbReference type="GO" id="GO:0006210">
    <property type="term" value="P:thymine catabolic process"/>
    <property type="evidence" value="ECO:0007669"/>
    <property type="project" value="TreeGrafter"/>
</dbReference>
<dbReference type="InterPro" id="IPR016160">
    <property type="entry name" value="Ald_DH_CS_CYS"/>
</dbReference>
<evidence type="ECO:0000313" key="7">
    <source>
        <dbReference type="Proteomes" id="UP000005713"/>
    </source>
</evidence>